<feature type="compositionally biased region" description="Low complexity" evidence="1">
    <location>
        <begin position="240"/>
        <end position="254"/>
    </location>
</feature>
<organism evidence="3 4">
    <name type="scientific">Melanomma pulvis-pyrius CBS 109.77</name>
    <dbReference type="NCBI Taxonomy" id="1314802"/>
    <lineage>
        <taxon>Eukaryota</taxon>
        <taxon>Fungi</taxon>
        <taxon>Dikarya</taxon>
        <taxon>Ascomycota</taxon>
        <taxon>Pezizomycotina</taxon>
        <taxon>Dothideomycetes</taxon>
        <taxon>Pleosporomycetidae</taxon>
        <taxon>Pleosporales</taxon>
        <taxon>Melanommataceae</taxon>
        <taxon>Melanomma</taxon>
    </lineage>
</organism>
<dbReference type="InterPro" id="IPR025124">
    <property type="entry name" value="Gag1-like_clamp"/>
</dbReference>
<name>A0A6A6XBS5_9PLEO</name>
<dbReference type="Pfam" id="PF13259">
    <property type="entry name" value="clamp_Gag1-like"/>
    <property type="match status" value="1"/>
</dbReference>
<feature type="region of interest" description="Disordered" evidence="1">
    <location>
        <begin position="140"/>
        <end position="167"/>
    </location>
</feature>
<sequence>MIPVTLIGLRKGGTSGYYVRHGAWKISRSPDHMVTLAPHFGPGSFPNKSQLTSPDNIKCTQFSRLLLLPAIAIDPPIPSSGPLTAHSPRGMENNQPAARAARRFLTERVRDDWDWPNAPDCWSASDEEVRGIGEFRERYYGTSSSEPESDADAAAAAEDPYKFDSPDSIGDAVEMKLRARKRRRRAAMESEAAWNTGLACFVARQEVWTGAAAVNKYGTQRPAKVTPPAEGDDSTTQEMSTTSTAPPDPSPVATTATATTAATTTAAATTFLAPEASLSSAPVEPLLPVAPPLLPGNAIRASITPKSYPDIYNKIVMSSRSPSVPINLADMTKALVQGWKDNGEWPPKATPLDPLAGRKRTLASVRLDNGDGQFLSHHPHVKKGMDSVKRIFHLNGNSHEHGAVEHNG</sequence>
<dbReference type="EMBL" id="MU001909">
    <property type="protein sequence ID" value="KAF2793929.1"/>
    <property type="molecule type" value="Genomic_DNA"/>
</dbReference>
<proteinExistence type="predicted"/>
<evidence type="ECO:0000313" key="4">
    <source>
        <dbReference type="Proteomes" id="UP000799757"/>
    </source>
</evidence>
<keyword evidence="4" id="KW-1185">Reference proteome</keyword>
<accession>A0A6A6XBS5</accession>
<evidence type="ECO:0000259" key="2">
    <source>
        <dbReference type="Pfam" id="PF13259"/>
    </source>
</evidence>
<gene>
    <name evidence="3" type="ORF">K505DRAFT_337375</name>
</gene>
<reference evidence="3" key="1">
    <citation type="journal article" date="2020" name="Stud. Mycol.">
        <title>101 Dothideomycetes genomes: a test case for predicting lifestyles and emergence of pathogens.</title>
        <authorList>
            <person name="Haridas S."/>
            <person name="Albert R."/>
            <person name="Binder M."/>
            <person name="Bloem J."/>
            <person name="Labutti K."/>
            <person name="Salamov A."/>
            <person name="Andreopoulos B."/>
            <person name="Baker S."/>
            <person name="Barry K."/>
            <person name="Bills G."/>
            <person name="Bluhm B."/>
            <person name="Cannon C."/>
            <person name="Castanera R."/>
            <person name="Culley D."/>
            <person name="Daum C."/>
            <person name="Ezra D."/>
            <person name="Gonzalez J."/>
            <person name="Henrissat B."/>
            <person name="Kuo A."/>
            <person name="Liang C."/>
            <person name="Lipzen A."/>
            <person name="Lutzoni F."/>
            <person name="Magnuson J."/>
            <person name="Mondo S."/>
            <person name="Nolan M."/>
            <person name="Ohm R."/>
            <person name="Pangilinan J."/>
            <person name="Park H.-J."/>
            <person name="Ramirez L."/>
            <person name="Alfaro M."/>
            <person name="Sun H."/>
            <person name="Tritt A."/>
            <person name="Yoshinaga Y."/>
            <person name="Zwiers L.-H."/>
            <person name="Turgeon B."/>
            <person name="Goodwin S."/>
            <person name="Spatafora J."/>
            <person name="Crous P."/>
            <person name="Grigoriev I."/>
        </authorList>
    </citation>
    <scope>NUCLEOTIDE SEQUENCE</scope>
    <source>
        <strain evidence="3">CBS 109.77</strain>
    </source>
</reference>
<protein>
    <recommendedName>
        <fullName evidence="2">Gag1-like clamp domain-containing protein</fullName>
    </recommendedName>
</protein>
<dbReference type="AlphaFoldDB" id="A0A6A6XBS5"/>
<evidence type="ECO:0000256" key="1">
    <source>
        <dbReference type="SAM" id="MobiDB-lite"/>
    </source>
</evidence>
<evidence type="ECO:0000313" key="3">
    <source>
        <dbReference type="EMBL" id="KAF2793929.1"/>
    </source>
</evidence>
<feature type="region of interest" description="Disordered" evidence="1">
    <location>
        <begin position="219"/>
        <end position="254"/>
    </location>
</feature>
<feature type="domain" description="Gag1-like clamp" evidence="2">
    <location>
        <begin position="160"/>
        <end position="346"/>
    </location>
</feature>
<dbReference type="PANTHER" id="PTHR28065:SF1">
    <property type="entry name" value="DUF4050 DOMAIN-CONTAINING PROTEIN"/>
    <property type="match status" value="1"/>
</dbReference>
<dbReference type="InterPro" id="IPR053274">
    <property type="entry name" value="Fluconazole_resistance"/>
</dbReference>
<dbReference type="Proteomes" id="UP000799757">
    <property type="component" value="Unassembled WGS sequence"/>
</dbReference>
<dbReference type="OrthoDB" id="5422958at2759"/>
<dbReference type="PANTHER" id="PTHR28065">
    <property type="entry name" value="FREQUENIN"/>
    <property type="match status" value="1"/>
</dbReference>